<name>A0A0F9F305_9ZZZZ</name>
<dbReference type="EMBL" id="LAZR01032177">
    <property type="protein sequence ID" value="KKL51635.1"/>
    <property type="molecule type" value="Genomic_DNA"/>
</dbReference>
<accession>A0A0F9F305</accession>
<gene>
    <name evidence="1" type="ORF">LCGC14_2293480</name>
</gene>
<sequence>GDVYEGGINYPAVKVIKVVESINREQLAKIGGGLL</sequence>
<dbReference type="AlphaFoldDB" id="A0A0F9F305"/>
<comment type="caution">
    <text evidence="1">The sequence shown here is derived from an EMBL/GenBank/DDBJ whole genome shotgun (WGS) entry which is preliminary data.</text>
</comment>
<proteinExistence type="predicted"/>
<protein>
    <submittedName>
        <fullName evidence="1">Uncharacterized protein</fullName>
    </submittedName>
</protein>
<organism evidence="1">
    <name type="scientific">marine sediment metagenome</name>
    <dbReference type="NCBI Taxonomy" id="412755"/>
    <lineage>
        <taxon>unclassified sequences</taxon>
        <taxon>metagenomes</taxon>
        <taxon>ecological metagenomes</taxon>
    </lineage>
</organism>
<reference evidence="1" key="1">
    <citation type="journal article" date="2015" name="Nature">
        <title>Complex archaea that bridge the gap between prokaryotes and eukaryotes.</title>
        <authorList>
            <person name="Spang A."/>
            <person name="Saw J.H."/>
            <person name="Jorgensen S.L."/>
            <person name="Zaremba-Niedzwiedzka K."/>
            <person name="Martijn J."/>
            <person name="Lind A.E."/>
            <person name="van Eijk R."/>
            <person name="Schleper C."/>
            <person name="Guy L."/>
            <person name="Ettema T.J."/>
        </authorList>
    </citation>
    <scope>NUCLEOTIDE SEQUENCE</scope>
</reference>
<evidence type="ECO:0000313" key="1">
    <source>
        <dbReference type="EMBL" id="KKL51635.1"/>
    </source>
</evidence>
<feature type="non-terminal residue" evidence="1">
    <location>
        <position position="1"/>
    </location>
</feature>